<evidence type="ECO:0000256" key="6">
    <source>
        <dbReference type="ARBA" id="ARBA00023002"/>
    </source>
</evidence>
<dbReference type="InterPro" id="IPR018168">
    <property type="entry name" value="Ubi_Hdrlase_CS"/>
</dbReference>
<dbReference type="PROSITE" id="PS01304">
    <property type="entry name" value="UBIH"/>
    <property type="match status" value="1"/>
</dbReference>
<dbReference type="GO" id="GO:0004497">
    <property type="term" value="F:monooxygenase activity"/>
    <property type="evidence" value="ECO:0007669"/>
    <property type="project" value="UniProtKB-KW"/>
</dbReference>
<sequence>MDNPEHTIILQSMTEQPHVLIVGGGLNGPALALALAQGGKRVTVIDALPQDVRQADEFDGRAYALALASQRLLSAIGIWARINDHAQPMLEIKVTDGHAGRGPSPFWMHFDHAEIEEGPMGYMVEDRYLRRALIDAMAENDAITLLDGQSVVAQTVSPSGVSVTLEDGIEITGDLLAGCDGRTSGTATRAGIKRSGRDYGQTALVCAITHEKPHHGVAHQFFMPPGPLAILPLTGNRSLIVWAEKTELAQQINALDDHNYLEVLRPRFGDFLGELGLEGKRFTYPLNLTVANALIAERLALVGDAAHGIHPIAGQGLNAGLRDVAALAETVILAARRGEDIGSIQVLERYQQWRRFDMATLVTATDMFNHLFSNDNPLLRAGRELGLGLVNALPPARRAFIREAAGLTGDLPRLMQGKTI</sequence>
<evidence type="ECO:0000259" key="8">
    <source>
        <dbReference type="Pfam" id="PF01494"/>
    </source>
</evidence>
<evidence type="ECO:0000256" key="1">
    <source>
        <dbReference type="ARBA" id="ARBA00001974"/>
    </source>
</evidence>
<evidence type="ECO:0000313" key="10">
    <source>
        <dbReference type="Proteomes" id="UP000613255"/>
    </source>
</evidence>
<comment type="cofactor">
    <cofactor evidence="1">
        <name>FAD</name>
        <dbReference type="ChEBI" id="CHEBI:57692"/>
    </cofactor>
</comment>
<dbReference type="PRINTS" id="PR00420">
    <property type="entry name" value="RNGMNOXGNASE"/>
</dbReference>
<dbReference type="Proteomes" id="UP000613255">
    <property type="component" value="Unassembled WGS sequence"/>
</dbReference>
<evidence type="ECO:0000313" key="9">
    <source>
        <dbReference type="EMBL" id="MBI6629667.1"/>
    </source>
</evidence>
<keyword evidence="10" id="KW-1185">Reference proteome</keyword>
<evidence type="ECO:0000256" key="3">
    <source>
        <dbReference type="ARBA" id="ARBA00005349"/>
    </source>
</evidence>
<dbReference type="EMBL" id="JAEIJD010000004">
    <property type="protein sequence ID" value="MBI6629667.1"/>
    <property type="molecule type" value="Genomic_DNA"/>
</dbReference>
<keyword evidence="4" id="KW-0285">Flavoprotein</keyword>
<keyword evidence="5" id="KW-0274">FAD</keyword>
<dbReference type="GO" id="GO:0016705">
    <property type="term" value="F:oxidoreductase activity, acting on paired donors, with incorporation or reduction of molecular oxygen"/>
    <property type="evidence" value="ECO:0007669"/>
    <property type="project" value="InterPro"/>
</dbReference>
<evidence type="ECO:0000256" key="4">
    <source>
        <dbReference type="ARBA" id="ARBA00022630"/>
    </source>
</evidence>
<dbReference type="NCBIfam" id="TIGR01988">
    <property type="entry name" value="Ubi-OHases"/>
    <property type="match status" value="1"/>
</dbReference>
<dbReference type="PANTHER" id="PTHR43876:SF7">
    <property type="entry name" value="UBIQUINONE BIOSYNTHESIS MONOOXYGENASE COQ6, MITOCHONDRIAL"/>
    <property type="match status" value="1"/>
</dbReference>
<dbReference type="Pfam" id="PF01494">
    <property type="entry name" value="FAD_binding_3"/>
    <property type="match status" value="1"/>
</dbReference>
<keyword evidence="6" id="KW-0560">Oxidoreductase</keyword>
<dbReference type="InterPro" id="IPR036188">
    <property type="entry name" value="FAD/NAD-bd_sf"/>
</dbReference>
<reference evidence="9" key="1">
    <citation type="submission" date="2020-12" db="EMBL/GenBank/DDBJ databases">
        <title>Pontibaca salina gen. nov., sp. nov., isolated from marine sediment.</title>
        <authorList>
            <person name="Bo J."/>
            <person name="Wang S."/>
            <person name="Song X."/>
            <person name="Du Z."/>
        </authorList>
    </citation>
    <scope>NUCLEOTIDE SEQUENCE</scope>
    <source>
        <strain evidence="9">S1109L</strain>
    </source>
</reference>
<keyword evidence="7 9" id="KW-0503">Monooxygenase</keyword>
<dbReference type="GO" id="GO:0071949">
    <property type="term" value="F:FAD binding"/>
    <property type="evidence" value="ECO:0007669"/>
    <property type="project" value="InterPro"/>
</dbReference>
<comment type="pathway">
    <text evidence="2">Cofactor biosynthesis; ubiquinone biosynthesis.</text>
</comment>
<comment type="caution">
    <text evidence="9">The sequence shown here is derived from an EMBL/GenBank/DDBJ whole genome shotgun (WGS) entry which is preliminary data.</text>
</comment>
<dbReference type="SUPFAM" id="SSF51905">
    <property type="entry name" value="FAD/NAD(P)-binding domain"/>
    <property type="match status" value="1"/>
</dbReference>
<dbReference type="InterPro" id="IPR010971">
    <property type="entry name" value="UbiH/COQ6"/>
</dbReference>
<protein>
    <submittedName>
        <fullName evidence="9">FAD-dependent monooxygenase</fullName>
    </submittedName>
</protein>
<dbReference type="Gene3D" id="3.50.50.60">
    <property type="entry name" value="FAD/NAD(P)-binding domain"/>
    <property type="match status" value="2"/>
</dbReference>
<evidence type="ECO:0000256" key="7">
    <source>
        <dbReference type="ARBA" id="ARBA00023033"/>
    </source>
</evidence>
<dbReference type="GO" id="GO:0006744">
    <property type="term" value="P:ubiquinone biosynthetic process"/>
    <property type="evidence" value="ECO:0007669"/>
    <property type="project" value="InterPro"/>
</dbReference>
<dbReference type="PANTHER" id="PTHR43876">
    <property type="entry name" value="UBIQUINONE BIOSYNTHESIS MONOOXYGENASE COQ6, MITOCHONDRIAL"/>
    <property type="match status" value="1"/>
</dbReference>
<evidence type="ECO:0000256" key="2">
    <source>
        <dbReference type="ARBA" id="ARBA00004749"/>
    </source>
</evidence>
<organism evidence="9 10">
    <name type="scientific">Pontibaca salina</name>
    <dbReference type="NCBI Taxonomy" id="2795731"/>
    <lineage>
        <taxon>Bacteria</taxon>
        <taxon>Pseudomonadati</taxon>
        <taxon>Pseudomonadota</taxon>
        <taxon>Alphaproteobacteria</taxon>
        <taxon>Rhodobacterales</taxon>
        <taxon>Roseobacteraceae</taxon>
        <taxon>Pontibaca</taxon>
    </lineage>
</organism>
<dbReference type="InterPro" id="IPR002938">
    <property type="entry name" value="FAD-bd"/>
</dbReference>
<comment type="similarity">
    <text evidence="3">Belongs to the UbiH/COQ6 family.</text>
</comment>
<dbReference type="AlphaFoldDB" id="A0A934LYE1"/>
<dbReference type="FunFam" id="3.50.50.60:FF:000021">
    <property type="entry name" value="Ubiquinone biosynthesis monooxygenase COQ6"/>
    <property type="match status" value="1"/>
</dbReference>
<feature type="domain" description="FAD-binding" evidence="8">
    <location>
        <begin position="18"/>
        <end position="355"/>
    </location>
</feature>
<dbReference type="InterPro" id="IPR051205">
    <property type="entry name" value="UbiH/COQ6_monooxygenase"/>
</dbReference>
<dbReference type="GO" id="GO:0110142">
    <property type="term" value="C:ubiquinone biosynthesis complex"/>
    <property type="evidence" value="ECO:0007669"/>
    <property type="project" value="UniProtKB-ARBA"/>
</dbReference>
<name>A0A934LYE1_9RHOB</name>
<gene>
    <name evidence="9" type="ORF">JAO82_07185</name>
</gene>
<accession>A0A934LYE1</accession>
<proteinExistence type="inferred from homology"/>
<evidence type="ECO:0000256" key="5">
    <source>
        <dbReference type="ARBA" id="ARBA00022827"/>
    </source>
</evidence>